<dbReference type="AlphaFoldDB" id="A0A5A7U6S5"/>
<dbReference type="GO" id="GO:0008270">
    <property type="term" value="F:zinc ion binding"/>
    <property type="evidence" value="ECO:0007669"/>
    <property type="project" value="UniProtKB-KW"/>
</dbReference>
<dbReference type="PANTHER" id="PTHR46293:SF3">
    <property type="entry name" value="E3 UBIQUITIN PROTEIN LIGASE DRIPH-RELATED"/>
    <property type="match status" value="1"/>
</dbReference>
<feature type="region of interest" description="Disordered" evidence="5">
    <location>
        <begin position="93"/>
        <end position="134"/>
    </location>
</feature>
<accession>A0A5A7U6S5</accession>
<dbReference type="Gene3D" id="3.30.40.10">
    <property type="entry name" value="Zinc/RING finger domain, C3HC4 (zinc finger)"/>
    <property type="match status" value="1"/>
</dbReference>
<dbReference type="PROSITE" id="PS50089">
    <property type="entry name" value="ZF_RING_2"/>
    <property type="match status" value="1"/>
</dbReference>
<dbReference type="SUPFAM" id="SSF57850">
    <property type="entry name" value="RING/U-box"/>
    <property type="match status" value="1"/>
</dbReference>
<dbReference type="InterPro" id="IPR044807">
    <property type="entry name" value="DRIP1-like"/>
</dbReference>
<protein>
    <submittedName>
        <fullName evidence="7">E3 ubiquitin protein ligase DRIP2-like</fullName>
    </submittedName>
</protein>
<dbReference type="PROSITE" id="PS00518">
    <property type="entry name" value="ZF_RING_1"/>
    <property type="match status" value="1"/>
</dbReference>
<dbReference type="SMART" id="SM00184">
    <property type="entry name" value="RING"/>
    <property type="match status" value="1"/>
</dbReference>
<dbReference type="InterPro" id="IPR001841">
    <property type="entry name" value="Znf_RING"/>
</dbReference>
<dbReference type="EMBL" id="SSTE01012362">
    <property type="protein sequence ID" value="KAA0049305.1"/>
    <property type="molecule type" value="Genomic_DNA"/>
</dbReference>
<feature type="compositionally biased region" description="Polar residues" evidence="5">
    <location>
        <begin position="118"/>
        <end position="134"/>
    </location>
</feature>
<evidence type="ECO:0000259" key="6">
    <source>
        <dbReference type="PROSITE" id="PS50089"/>
    </source>
</evidence>
<dbReference type="Proteomes" id="UP000321393">
    <property type="component" value="Unassembled WGS sequence"/>
</dbReference>
<keyword evidence="3" id="KW-0862">Zinc</keyword>
<dbReference type="Pfam" id="PF13923">
    <property type="entry name" value="zf-C3HC4_2"/>
    <property type="match status" value="1"/>
</dbReference>
<evidence type="ECO:0000256" key="3">
    <source>
        <dbReference type="ARBA" id="ARBA00022833"/>
    </source>
</evidence>
<organism evidence="7 8">
    <name type="scientific">Cucumis melo var. makuwa</name>
    <name type="common">Oriental melon</name>
    <dbReference type="NCBI Taxonomy" id="1194695"/>
    <lineage>
        <taxon>Eukaryota</taxon>
        <taxon>Viridiplantae</taxon>
        <taxon>Streptophyta</taxon>
        <taxon>Embryophyta</taxon>
        <taxon>Tracheophyta</taxon>
        <taxon>Spermatophyta</taxon>
        <taxon>Magnoliopsida</taxon>
        <taxon>eudicotyledons</taxon>
        <taxon>Gunneridae</taxon>
        <taxon>Pentapetalae</taxon>
        <taxon>rosids</taxon>
        <taxon>fabids</taxon>
        <taxon>Cucurbitales</taxon>
        <taxon>Cucurbitaceae</taxon>
        <taxon>Benincaseae</taxon>
        <taxon>Cucumis</taxon>
    </lineage>
</organism>
<dbReference type="InterPro" id="IPR017907">
    <property type="entry name" value="Znf_RING_CS"/>
</dbReference>
<sequence>MTTATATVKLPTEKLMRCLTCPLCHNLFTNATTISECLHTFCRDCISEKIAEEELEGCPVCNTNLGGVPLEKLRADHTMDDLREKIFPCKVRKEKEPEKTQLSSSSSVSLPTKRKEGSYTTTDSGTTKMLSTSTSQESFAKQQCLSTMIDHKKLNFDLNKQNNGQVMERITDDLNKKEASVTCSNDCKIQDTLAKAETIQIDDNYCNIQEHGNKPIMERVERGSYGTTSGSIEHEKLQDISREKRLASSNGSSGKLHDPLGDIDADRQCNKSSSPIWFALVASDHQEGNEPLPQISSNYLRVSDGSIPVSFIQKYLAKKLGLASEIEVITHLFPLSYISFPSVEISFKGQPVSSTLHLHDIVELWRHTTTTVELIQISVGSSAKDFVMVLSYGRKCYHPGKLTNICAHLNNGVQ</sequence>
<dbReference type="STRING" id="1194695.A0A5A7U6S5"/>
<feature type="domain" description="RING-type" evidence="6">
    <location>
        <begin position="21"/>
        <end position="62"/>
    </location>
</feature>
<gene>
    <name evidence="7" type="ORF">E6C27_scaffold171G005460</name>
</gene>
<dbReference type="PANTHER" id="PTHR46293">
    <property type="entry name" value="E3 UBIQUITIN PROTEIN LIGASE DRIP1"/>
    <property type="match status" value="1"/>
</dbReference>
<evidence type="ECO:0000256" key="2">
    <source>
        <dbReference type="ARBA" id="ARBA00022771"/>
    </source>
</evidence>
<keyword evidence="1" id="KW-0479">Metal-binding</keyword>
<keyword evidence="2 4" id="KW-0863">Zinc-finger</keyword>
<name>A0A5A7U6S5_CUCMM</name>
<evidence type="ECO:0000313" key="7">
    <source>
        <dbReference type="EMBL" id="KAA0049305.1"/>
    </source>
</evidence>
<evidence type="ECO:0000256" key="4">
    <source>
        <dbReference type="PROSITE-ProRule" id="PRU00175"/>
    </source>
</evidence>
<comment type="caution">
    <text evidence="7">The sequence shown here is derived from an EMBL/GenBank/DDBJ whole genome shotgun (WGS) entry which is preliminary data.</text>
</comment>
<dbReference type="OrthoDB" id="1305878at2759"/>
<proteinExistence type="predicted"/>
<reference evidence="7 8" key="1">
    <citation type="submission" date="2019-08" db="EMBL/GenBank/DDBJ databases">
        <title>Draft genome sequences of two oriental melons (Cucumis melo L. var makuwa).</title>
        <authorList>
            <person name="Kwon S.-Y."/>
        </authorList>
    </citation>
    <scope>NUCLEOTIDE SEQUENCE [LARGE SCALE GENOMIC DNA]</scope>
    <source>
        <strain evidence="8">cv. SW 3</strain>
        <tissue evidence="7">Leaf</tissue>
    </source>
</reference>
<evidence type="ECO:0000313" key="8">
    <source>
        <dbReference type="Proteomes" id="UP000321393"/>
    </source>
</evidence>
<dbReference type="InterPro" id="IPR013083">
    <property type="entry name" value="Znf_RING/FYVE/PHD"/>
</dbReference>
<evidence type="ECO:0000256" key="1">
    <source>
        <dbReference type="ARBA" id="ARBA00022723"/>
    </source>
</evidence>
<evidence type="ECO:0000256" key="5">
    <source>
        <dbReference type="SAM" id="MobiDB-lite"/>
    </source>
</evidence>
<feature type="region of interest" description="Disordered" evidence="5">
    <location>
        <begin position="224"/>
        <end position="262"/>
    </location>
</feature>
<feature type="compositionally biased region" description="Basic and acidic residues" evidence="5">
    <location>
        <begin position="232"/>
        <end position="246"/>
    </location>
</feature>
<dbReference type="GO" id="GO:0004842">
    <property type="term" value="F:ubiquitin-protein transferase activity"/>
    <property type="evidence" value="ECO:0007669"/>
    <property type="project" value="InterPro"/>
</dbReference>